<proteinExistence type="predicted"/>
<dbReference type="InterPro" id="IPR016683">
    <property type="entry name" value="Glyco_trans_28_RedA_prd"/>
</dbReference>
<feature type="domain" description="Glycosyl transferase family 28 C-terminal" evidence="1">
    <location>
        <begin position="231"/>
        <end position="353"/>
    </location>
</feature>
<dbReference type="InterPro" id="IPR007235">
    <property type="entry name" value="Glyco_trans_28_C"/>
</dbReference>
<protein>
    <submittedName>
        <fullName evidence="2">Membrane protein</fullName>
    </submittedName>
</protein>
<organism evidence="2 3">
    <name type="scientific">Sulfitobacter mediterraneus</name>
    <dbReference type="NCBI Taxonomy" id="83219"/>
    <lineage>
        <taxon>Bacteria</taxon>
        <taxon>Pseudomonadati</taxon>
        <taxon>Pseudomonadota</taxon>
        <taxon>Alphaproteobacteria</taxon>
        <taxon>Rhodobacterales</taxon>
        <taxon>Roseobacteraceae</taxon>
        <taxon>Sulfitobacter</taxon>
    </lineage>
</organism>
<dbReference type="PANTHER" id="PTHR21015:SF28">
    <property type="entry name" value="SLL1722 PROTEIN"/>
    <property type="match status" value="1"/>
</dbReference>
<dbReference type="Gene3D" id="3.40.50.2000">
    <property type="entry name" value="Glycogen Phosphorylase B"/>
    <property type="match status" value="1"/>
</dbReference>
<dbReference type="PANTHER" id="PTHR21015">
    <property type="entry name" value="UDP-N-ACETYLGLUCOSAMINE--N-ACETYLMURAMYL-(PENTAPEPTIDE) PYROPHOSPHORYL-UNDECAPRENOL N-ACETYLGLUCOSAMINE TRANSFERASE 1"/>
    <property type="match status" value="1"/>
</dbReference>
<dbReference type="PIRSF" id="PIRSF017085">
    <property type="entry name" value="Glycosyltransf_RedA_prd"/>
    <property type="match status" value="1"/>
</dbReference>
<dbReference type="Proteomes" id="UP000027337">
    <property type="component" value="Unassembled WGS sequence"/>
</dbReference>
<reference evidence="2 3" key="1">
    <citation type="journal article" date="2014" name="Genome Announc.">
        <title>Draft Genome Sequences of Two Isolates of the Roseobacter Group, Sulfitobacter sp. Strains 3SOLIMAR09 and 1FIGIMAR09, from Harbors of Mallorca Island (Mediterranean Sea).</title>
        <authorList>
            <person name="Mas-Llado M."/>
            <person name="Pina-Villalonga J.M."/>
            <person name="Brunet-Galmes I."/>
            <person name="Nogales B."/>
            <person name="Bosch R."/>
        </authorList>
    </citation>
    <scope>NUCLEOTIDE SEQUENCE [LARGE SCALE GENOMIC DNA]</scope>
    <source>
        <strain evidence="2 3">1FIGIMAR09</strain>
    </source>
</reference>
<dbReference type="SUPFAM" id="SSF53756">
    <property type="entry name" value="UDP-Glycosyltransferase/glycogen phosphorylase"/>
    <property type="match status" value="1"/>
</dbReference>
<dbReference type="GO" id="GO:0016758">
    <property type="term" value="F:hexosyltransferase activity"/>
    <property type="evidence" value="ECO:0007669"/>
    <property type="project" value="InterPro"/>
</dbReference>
<keyword evidence="3" id="KW-1185">Reference proteome</keyword>
<name>A0A061STF1_9RHOB</name>
<accession>A0A061STF1</accession>
<comment type="caution">
    <text evidence="2">The sequence shown here is derived from an EMBL/GenBank/DDBJ whole genome shotgun (WGS) entry which is preliminary data.</text>
</comment>
<dbReference type="AlphaFoldDB" id="A0A061STF1"/>
<dbReference type="STRING" id="83219.PM02_04845"/>
<dbReference type="EMBL" id="JEMU01000003">
    <property type="protein sequence ID" value="KAJ04152.1"/>
    <property type="molecule type" value="Genomic_DNA"/>
</dbReference>
<dbReference type="Pfam" id="PF04101">
    <property type="entry name" value="Glyco_tran_28_C"/>
    <property type="match status" value="1"/>
</dbReference>
<dbReference type="RefSeq" id="WP_037905832.1">
    <property type="nucleotide sequence ID" value="NZ_CANMAK010000005.1"/>
</dbReference>
<gene>
    <name evidence="2" type="ORF">PM02_04845</name>
</gene>
<evidence type="ECO:0000313" key="3">
    <source>
        <dbReference type="Proteomes" id="UP000027337"/>
    </source>
</evidence>
<sequence length="403" mass="44187">MAQTEDGPISGSAASRRVMFYSHDTFGLGHLRRSRALASALTEGDDNASAIILTGSPVAGRFTFPERVDHIRLPGVTKLPDGSYISQTLGLDIDRTTALRAGLIQSAVEQYQPDLLIVDKEPTGFRGELLTTLEWLRKEGRTRVVLGLRDVLDEPEVLAAEWDRKGAVEATERYYDEIWVYGVRDVYDPSEGLPLSEAARARMHWTGYLRREVTDATDTPDHPYVLITPGGGGDGAAMVSLVLSAYEQDPDLSPKAVLIYGPFLSGEVREAFDARVAKLDGRVTAMGFDSRIEALFAGAEGVICMGGYNTFCEVLSFDRPAVIVPRTKPRLEQWIRASRAEQLGLVRMLDETRDGMTTDAMIRAIRNLPQQGKPSDAGADGLLDGLDVVVERARALMQKDDNS</sequence>
<evidence type="ECO:0000313" key="2">
    <source>
        <dbReference type="EMBL" id="KAJ04152.1"/>
    </source>
</evidence>
<dbReference type="eggNOG" id="COG4671">
    <property type="taxonomic scope" value="Bacteria"/>
</dbReference>
<evidence type="ECO:0000259" key="1">
    <source>
        <dbReference type="Pfam" id="PF04101"/>
    </source>
</evidence>
<dbReference type="GeneID" id="72439962"/>